<organism evidence="2 3">
    <name type="scientific">Symbiodinium necroappetens</name>
    <dbReference type="NCBI Taxonomy" id="1628268"/>
    <lineage>
        <taxon>Eukaryota</taxon>
        <taxon>Sar</taxon>
        <taxon>Alveolata</taxon>
        <taxon>Dinophyceae</taxon>
        <taxon>Suessiales</taxon>
        <taxon>Symbiodiniaceae</taxon>
        <taxon>Symbiodinium</taxon>
    </lineage>
</organism>
<evidence type="ECO:0000313" key="3">
    <source>
        <dbReference type="Proteomes" id="UP000601435"/>
    </source>
</evidence>
<feature type="non-terminal residue" evidence="2">
    <location>
        <position position="1"/>
    </location>
</feature>
<evidence type="ECO:0000313" key="2">
    <source>
        <dbReference type="EMBL" id="CAE7217828.1"/>
    </source>
</evidence>
<name>A0A812JXI0_9DINO</name>
<dbReference type="Proteomes" id="UP000601435">
    <property type="component" value="Unassembled WGS sequence"/>
</dbReference>
<comment type="caution">
    <text evidence="2">The sequence shown here is derived from an EMBL/GenBank/DDBJ whole genome shotgun (WGS) entry which is preliminary data.</text>
</comment>
<reference evidence="2" key="1">
    <citation type="submission" date="2021-02" db="EMBL/GenBank/DDBJ databases">
        <authorList>
            <person name="Dougan E. K."/>
            <person name="Rhodes N."/>
            <person name="Thang M."/>
            <person name="Chan C."/>
        </authorList>
    </citation>
    <scope>NUCLEOTIDE SEQUENCE</scope>
</reference>
<feature type="region of interest" description="Disordered" evidence="1">
    <location>
        <begin position="1"/>
        <end position="29"/>
    </location>
</feature>
<accession>A0A812JXI0</accession>
<sequence length="53" mass="5969">QRRRRRSSCSTSWNAAGSPAAPRATTSIRRNARCGVHRETLLEAEGSQFRRLV</sequence>
<dbReference type="EMBL" id="CAJNJA010006942">
    <property type="protein sequence ID" value="CAE7217828.1"/>
    <property type="molecule type" value="Genomic_DNA"/>
</dbReference>
<gene>
    <name evidence="2" type="ORF">SNEC2469_LOCUS2614</name>
</gene>
<dbReference type="AlphaFoldDB" id="A0A812JXI0"/>
<protein>
    <submittedName>
        <fullName evidence="2">Uncharacterized protein</fullName>
    </submittedName>
</protein>
<keyword evidence="3" id="KW-1185">Reference proteome</keyword>
<evidence type="ECO:0000256" key="1">
    <source>
        <dbReference type="SAM" id="MobiDB-lite"/>
    </source>
</evidence>
<proteinExistence type="predicted"/>